<keyword evidence="2" id="KW-0560">Oxidoreductase</keyword>
<comment type="caution">
    <text evidence="2">The sequence shown here is derived from an EMBL/GenBank/DDBJ whole genome shotgun (WGS) entry which is preliminary data.</text>
</comment>
<dbReference type="GO" id="GO:0004733">
    <property type="term" value="F:pyridoxamine phosphate oxidase activity"/>
    <property type="evidence" value="ECO:0007669"/>
    <property type="project" value="UniProtKB-EC"/>
</dbReference>
<dbReference type="EC" id="1.4.3.5" evidence="2"/>
<dbReference type="EMBL" id="JAUZMY010000048">
    <property type="protein sequence ID" value="MEE2041392.1"/>
    <property type="molecule type" value="Genomic_DNA"/>
</dbReference>
<gene>
    <name evidence="2" type="ORF">Q8791_29625</name>
</gene>
<accession>A0ABU7KHB5</accession>
<keyword evidence="3" id="KW-1185">Reference proteome</keyword>
<proteinExistence type="predicted"/>
<evidence type="ECO:0000313" key="2">
    <source>
        <dbReference type="EMBL" id="MEE2041392.1"/>
    </source>
</evidence>
<reference evidence="2 3" key="1">
    <citation type="submission" date="2023-08" db="EMBL/GenBank/DDBJ databases">
        <authorList>
            <person name="Girao M."/>
            <person name="Carvalho M.F."/>
        </authorList>
    </citation>
    <scope>NUCLEOTIDE SEQUENCE [LARGE SCALE GENOMIC DNA]</scope>
    <source>
        <strain evidence="2 3">CT-R113</strain>
    </source>
</reference>
<sequence length="169" mass="19537">MSNSQKLLERSNSLIENARFMTLATQDPEGAWASTVNYVPLREPLRLLWYSLRKARHSQNIHARPMVSGSIFMTGLPGFGLDGAQFTGMASPVTGDDLEEVAEFYYHRNFPDEETRRNWRLPLTEFEGDGARRFYFVEIRSWWLLDIDQWLVDMNDQRIAVPLAPLARA</sequence>
<dbReference type="Proteomes" id="UP001356095">
    <property type="component" value="Unassembled WGS sequence"/>
</dbReference>
<evidence type="ECO:0000313" key="3">
    <source>
        <dbReference type="Proteomes" id="UP001356095"/>
    </source>
</evidence>
<feature type="domain" description="Pyridoxamine 5'-phosphate oxidase N-terminal" evidence="1">
    <location>
        <begin position="11"/>
        <end position="102"/>
    </location>
</feature>
<dbReference type="SUPFAM" id="SSF50475">
    <property type="entry name" value="FMN-binding split barrel"/>
    <property type="match status" value="1"/>
</dbReference>
<protein>
    <submittedName>
        <fullName evidence="2">Pyridoxamine 5'-phosphate oxidase family protein</fullName>
        <ecNumber evidence="2">1.-.-.-</ecNumber>
        <ecNumber evidence="2">1.4.3.5</ecNumber>
    </submittedName>
</protein>
<dbReference type="Pfam" id="PF01243">
    <property type="entry name" value="PNPOx_N"/>
    <property type="match status" value="1"/>
</dbReference>
<dbReference type="Gene3D" id="2.30.110.10">
    <property type="entry name" value="Electron Transport, Fmn-binding Protein, Chain A"/>
    <property type="match status" value="1"/>
</dbReference>
<dbReference type="InterPro" id="IPR011576">
    <property type="entry name" value="Pyridox_Oxase_N"/>
</dbReference>
<dbReference type="InterPro" id="IPR012349">
    <property type="entry name" value="Split_barrel_FMN-bd"/>
</dbReference>
<dbReference type="EC" id="1.-.-.-" evidence="2"/>
<name>A0ABU7KHB5_9ACTN</name>
<evidence type="ECO:0000259" key="1">
    <source>
        <dbReference type="Pfam" id="PF01243"/>
    </source>
</evidence>
<organism evidence="2 3">
    <name type="scientific">Nocardiopsis codii</name>
    <dbReference type="NCBI Taxonomy" id="3065942"/>
    <lineage>
        <taxon>Bacteria</taxon>
        <taxon>Bacillati</taxon>
        <taxon>Actinomycetota</taxon>
        <taxon>Actinomycetes</taxon>
        <taxon>Streptosporangiales</taxon>
        <taxon>Nocardiopsidaceae</taxon>
        <taxon>Nocardiopsis</taxon>
    </lineage>
</organism>
<dbReference type="RefSeq" id="WP_330095151.1">
    <property type="nucleotide sequence ID" value="NZ_JAUZMY010000048.1"/>
</dbReference>